<dbReference type="EMBL" id="JBDJPC010000014">
    <property type="protein sequence ID" value="KAL1488348.1"/>
    <property type="molecule type" value="Genomic_DNA"/>
</dbReference>
<dbReference type="Proteomes" id="UP001566132">
    <property type="component" value="Unassembled WGS sequence"/>
</dbReference>
<evidence type="ECO:0000313" key="2">
    <source>
        <dbReference type="EMBL" id="KAL1488348.1"/>
    </source>
</evidence>
<keyword evidence="1" id="KW-1133">Transmembrane helix</keyword>
<sequence length="135" mass="15702">MRRTDEVTSVFDPSYPFIKHVTRHIVVLHICIYITGRREVKFGVFIVYIYVPSPLGAVRAVWLLLTGEFKLKSRGSSAVSELKEGFIKLSIFIERRKKGPNRDLSAGLQFFFLRRREAIFNLFFAPIVLWIQRAP</sequence>
<organism evidence="2 3">
    <name type="scientific">Hypothenemus hampei</name>
    <name type="common">Coffee berry borer</name>
    <dbReference type="NCBI Taxonomy" id="57062"/>
    <lineage>
        <taxon>Eukaryota</taxon>
        <taxon>Metazoa</taxon>
        <taxon>Ecdysozoa</taxon>
        <taxon>Arthropoda</taxon>
        <taxon>Hexapoda</taxon>
        <taxon>Insecta</taxon>
        <taxon>Pterygota</taxon>
        <taxon>Neoptera</taxon>
        <taxon>Endopterygota</taxon>
        <taxon>Coleoptera</taxon>
        <taxon>Polyphaga</taxon>
        <taxon>Cucujiformia</taxon>
        <taxon>Curculionidae</taxon>
        <taxon>Scolytinae</taxon>
        <taxon>Hypothenemus</taxon>
    </lineage>
</organism>
<proteinExistence type="predicted"/>
<evidence type="ECO:0000313" key="3">
    <source>
        <dbReference type="Proteomes" id="UP001566132"/>
    </source>
</evidence>
<accession>A0ABD1E0Z2</accession>
<evidence type="ECO:0000256" key="1">
    <source>
        <dbReference type="SAM" id="Phobius"/>
    </source>
</evidence>
<reference evidence="2 3" key="1">
    <citation type="submission" date="2024-05" db="EMBL/GenBank/DDBJ databases">
        <title>Genetic variation in Jamaican populations of the coffee berry borer (Hypothenemus hampei).</title>
        <authorList>
            <person name="Errbii M."/>
            <person name="Myrie A."/>
        </authorList>
    </citation>
    <scope>NUCLEOTIDE SEQUENCE [LARGE SCALE GENOMIC DNA]</scope>
    <source>
        <strain evidence="2">JA-Hopewell-2020-01-JO</strain>
        <tissue evidence="2">Whole body</tissue>
    </source>
</reference>
<keyword evidence="1" id="KW-0472">Membrane</keyword>
<keyword evidence="1" id="KW-0812">Transmembrane</keyword>
<dbReference type="AlphaFoldDB" id="A0ABD1E0Z2"/>
<comment type="caution">
    <text evidence="2">The sequence shown here is derived from an EMBL/GenBank/DDBJ whole genome shotgun (WGS) entry which is preliminary data.</text>
</comment>
<gene>
    <name evidence="2" type="ORF">ABEB36_014825</name>
</gene>
<name>A0ABD1E0Z2_HYPHA</name>
<keyword evidence="3" id="KW-1185">Reference proteome</keyword>
<protein>
    <submittedName>
        <fullName evidence="2">Uncharacterized protein</fullName>
    </submittedName>
</protein>
<feature type="transmembrane region" description="Helical" evidence="1">
    <location>
        <begin position="42"/>
        <end position="65"/>
    </location>
</feature>